<organism evidence="2 3">
    <name type="scientific">Mytilus galloprovincialis</name>
    <name type="common">Mediterranean mussel</name>
    <dbReference type="NCBI Taxonomy" id="29158"/>
    <lineage>
        <taxon>Eukaryota</taxon>
        <taxon>Metazoa</taxon>
        <taxon>Spiralia</taxon>
        <taxon>Lophotrochozoa</taxon>
        <taxon>Mollusca</taxon>
        <taxon>Bivalvia</taxon>
        <taxon>Autobranchia</taxon>
        <taxon>Pteriomorphia</taxon>
        <taxon>Mytilida</taxon>
        <taxon>Mytiloidea</taxon>
        <taxon>Mytilidae</taxon>
        <taxon>Mytilinae</taxon>
        <taxon>Mytilus</taxon>
    </lineage>
</organism>
<keyword evidence="3" id="KW-1185">Reference proteome</keyword>
<gene>
    <name evidence="2" type="ORF">MGAL_10B028964</name>
</gene>
<dbReference type="OrthoDB" id="6125728at2759"/>
<evidence type="ECO:0000313" key="3">
    <source>
        <dbReference type="Proteomes" id="UP000596742"/>
    </source>
</evidence>
<feature type="signal peptide" evidence="1">
    <location>
        <begin position="1"/>
        <end position="21"/>
    </location>
</feature>
<accession>A0A8B6G460</accession>
<proteinExistence type="predicted"/>
<name>A0A8B6G460_MYTGA</name>
<evidence type="ECO:0000313" key="2">
    <source>
        <dbReference type="EMBL" id="VDI58375.1"/>
    </source>
</evidence>
<comment type="caution">
    <text evidence="2">The sequence shown here is derived from an EMBL/GenBank/DDBJ whole genome shotgun (WGS) entry which is preliminary data.</text>
</comment>
<evidence type="ECO:0000256" key="1">
    <source>
        <dbReference type="SAM" id="SignalP"/>
    </source>
</evidence>
<feature type="chain" id="PRO_5033069157" evidence="1">
    <location>
        <begin position="22"/>
        <end position="142"/>
    </location>
</feature>
<dbReference type="AlphaFoldDB" id="A0A8B6G460"/>
<dbReference type="Proteomes" id="UP000596742">
    <property type="component" value="Unassembled WGS sequence"/>
</dbReference>
<protein>
    <submittedName>
        <fullName evidence="2">Uncharacterized protein</fullName>
    </submittedName>
</protein>
<dbReference type="EMBL" id="UYJE01007840">
    <property type="protein sequence ID" value="VDI58375.1"/>
    <property type="molecule type" value="Genomic_DNA"/>
</dbReference>
<keyword evidence="1" id="KW-0732">Signal</keyword>
<sequence>MCLTPLFVIVFVNFFVLQVEGGVCQGDPSKIVSMCQQSSVISSAIDIDTSLFTNTVVGQRCTCEIIVNSTALSINTLNAPSTLECGTVVTFKLAQNPKIECTTSKEYIDTSIENQGVVEISTTSSTVTDTGYCIQVSTEYGK</sequence>
<reference evidence="2" key="1">
    <citation type="submission" date="2018-11" db="EMBL/GenBank/DDBJ databases">
        <authorList>
            <person name="Alioto T."/>
            <person name="Alioto T."/>
        </authorList>
    </citation>
    <scope>NUCLEOTIDE SEQUENCE</scope>
</reference>